<feature type="transmembrane region" description="Helical" evidence="5">
    <location>
        <begin position="211"/>
        <end position="234"/>
    </location>
</feature>
<dbReference type="Proteomes" id="UP001146351">
    <property type="component" value="Unassembled WGS sequence"/>
</dbReference>
<dbReference type="AlphaFoldDB" id="A0A9W9LZ34"/>
<dbReference type="InterPro" id="IPR006603">
    <property type="entry name" value="PQ-loop_rpt"/>
</dbReference>
<dbReference type="Gene3D" id="1.20.1280.290">
    <property type="match status" value="2"/>
</dbReference>
<dbReference type="SMART" id="SM00679">
    <property type="entry name" value="CTNS"/>
    <property type="match status" value="2"/>
</dbReference>
<gene>
    <name evidence="6" type="ORF">N7492_000566</name>
</gene>
<evidence type="ECO:0008006" key="8">
    <source>
        <dbReference type="Google" id="ProtNLM"/>
    </source>
</evidence>
<protein>
    <recommendedName>
        <fullName evidence="8">PQ loop repeat protein</fullName>
    </recommendedName>
</protein>
<dbReference type="GO" id="GO:0016020">
    <property type="term" value="C:membrane"/>
    <property type="evidence" value="ECO:0007669"/>
    <property type="project" value="UniProtKB-SubCell"/>
</dbReference>
<evidence type="ECO:0000256" key="3">
    <source>
        <dbReference type="ARBA" id="ARBA00022989"/>
    </source>
</evidence>
<keyword evidence="2 5" id="KW-0812">Transmembrane</keyword>
<dbReference type="GO" id="GO:0045332">
    <property type="term" value="P:phospholipid translocation"/>
    <property type="evidence" value="ECO:0007669"/>
    <property type="project" value="TreeGrafter"/>
</dbReference>
<evidence type="ECO:0000256" key="5">
    <source>
        <dbReference type="SAM" id="Phobius"/>
    </source>
</evidence>
<dbReference type="PANTHER" id="PTHR14856">
    <property type="entry name" value="PQ-LOOP REPEAT-CONTAINING PROTEIN 1-LIKE PROTEIN"/>
    <property type="match status" value="1"/>
</dbReference>
<feature type="transmembrane region" description="Helical" evidence="5">
    <location>
        <begin position="126"/>
        <end position="145"/>
    </location>
</feature>
<dbReference type="GO" id="GO:0005768">
    <property type="term" value="C:endosome"/>
    <property type="evidence" value="ECO:0007669"/>
    <property type="project" value="TreeGrafter"/>
</dbReference>
<dbReference type="InterPro" id="IPR052241">
    <property type="entry name" value="SLC66/Scramblase_ANY1"/>
</dbReference>
<name>A0A9W9LZ34_9EURO</name>
<comment type="subcellular location">
    <subcellularLocation>
        <location evidence="1">Membrane</location>
        <topology evidence="1">Multi-pass membrane protein</topology>
    </subcellularLocation>
</comment>
<reference evidence="6" key="2">
    <citation type="journal article" date="2023" name="IMA Fungus">
        <title>Comparative genomic study of the Penicillium genus elucidates a diverse pangenome and 15 lateral gene transfer events.</title>
        <authorList>
            <person name="Petersen C."/>
            <person name="Sorensen T."/>
            <person name="Nielsen M.R."/>
            <person name="Sondergaard T.E."/>
            <person name="Sorensen J.L."/>
            <person name="Fitzpatrick D.A."/>
            <person name="Frisvad J.C."/>
            <person name="Nielsen K.L."/>
        </authorList>
    </citation>
    <scope>NUCLEOTIDE SEQUENCE</scope>
    <source>
        <strain evidence="6">IBT 21917</strain>
    </source>
</reference>
<accession>A0A9W9LZ34</accession>
<reference evidence="6" key="1">
    <citation type="submission" date="2022-11" db="EMBL/GenBank/DDBJ databases">
        <authorList>
            <person name="Petersen C."/>
        </authorList>
    </citation>
    <scope>NUCLEOTIDE SEQUENCE</scope>
    <source>
        <strain evidence="6">IBT 21917</strain>
    </source>
</reference>
<dbReference type="GO" id="GO:0042147">
    <property type="term" value="P:retrograde transport, endosome to Golgi"/>
    <property type="evidence" value="ECO:0007669"/>
    <property type="project" value="TreeGrafter"/>
</dbReference>
<keyword evidence="7" id="KW-1185">Reference proteome</keyword>
<dbReference type="OrthoDB" id="292213at2759"/>
<keyword evidence="4 5" id="KW-0472">Membrane</keyword>
<sequence>MGIVEVAIDYAAPFFLISSPITSYADQIISIYRTRSSTGFSLDIPLIMLVSSFLKIFYWFGEYYSAALLVQAVVMVLVQVTLLKVALDNRPSPGARDGIEHVPFTGHQIGFSRPYDFWQWRNTKPYWLFLAYFNLGLLLLHLTPISESDTYISILGCVGLAVEATLPLPQIWANYQSGSCKGFRLSVVAAWIIGDTMKMSYFFFSTEDIPLVFKVCGVFQCACDFFLGFQFWMYSRTPGKVASNSHELQENRWEAGEKDIRMTRMSMSS</sequence>
<evidence type="ECO:0000313" key="6">
    <source>
        <dbReference type="EMBL" id="KAJ5182950.1"/>
    </source>
</evidence>
<keyword evidence="3 5" id="KW-1133">Transmembrane helix</keyword>
<evidence type="ECO:0000313" key="7">
    <source>
        <dbReference type="Proteomes" id="UP001146351"/>
    </source>
</evidence>
<dbReference type="PANTHER" id="PTHR14856:SF9">
    <property type="entry name" value="PQ-LOOP REPEAT-CONTAINING PROTEIN 1"/>
    <property type="match status" value="1"/>
</dbReference>
<proteinExistence type="predicted"/>
<feature type="transmembrane region" description="Helical" evidence="5">
    <location>
        <begin position="185"/>
        <end position="205"/>
    </location>
</feature>
<organism evidence="6 7">
    <name type="scientific">Penicillium capsulatum</name>
    <dbReference type="NCBI Taxonomy" id="69766"/>
    <lineage>
        <taxon>Eukaryota</taxon>
        <taxon>Fungi</taxon>
        <taxon>Dikarya</taxon>
        <taxon>Ascomycota</taxon>
        <taxon>Pezizomycotina</taxon>
        <taxon>Eurotiomycetes</taxon>
        <taxon>Eurotiomycetidae</taxon>
        <taxon>Eurotiales</taxon>
        <taxon>Aspergillaceae</taxon>
        <taxon>Penicillium</taxon>
    </lineage>
</organism>
<feature type="transmembrane region" description="Helical" evidence="5">
    <location>
        <begin position="40"/>
        <end position="60"/>
    </location>
</feature>
<comment type="caution">
    <text evidence="6">The sequence shown here is derived from an EMBL/GenBank/DDBJ whole genome shotgun (WGS) entry which is preliminary data.</text>
</comment>
<evidence type="ECO:0000256" key="2">
    <source>
        <dbReference type="ARBA" id="ARBA00022692"/>
    </source>
</evidence>
<evidence type="ECO:0000256" key="1">
    <source>
        <dbReference type="ARBA" id="ARBA00004141"/>
    </source>
</evidence>
<dbReference type="GO" id="GO:0005802">
    <property type="term" value="C:trans-Golgi network"/>
    <property type="evidence" value="ECO:0007669"/>
    <property type="project" value="TreeGrafter"/>
</dbReference>
<dbReference type="FunFam" id="1.20.1280.290:FF:000005">
    <property type="entry name" value="PQ-loop repeat-containing protein 1"/>
    <property type="match status" value="1"/>
</dbReference>
<dbReference type="GO" id="GO:0005829">
    <property type="term" value="C:cytosol"/>
    <property type="evidence" value="ECO:0007669"/>
    <property type="project" value="GOC"/>
</dbReference>
<dbReference type="EMBL" id="JAPQKO010000001">
    <property type="protein sequence ID" value="KAJ5182950.1"/>
    <property type="molecule type" value="Genomic_DNA"/>
</dbReference>
<dbReference type="Pfam" id="PF04193">
    <property type="entry name" value="PQ-loop"/>
    <property type="match status" value="2"/>
</dbReference>
<feature type="transmembrane region" description="Helical" evidence="5">
    <location>
        <begin position="66"/>
        <end position="87"/>
    </location>
</feature>
<evidence type="ECO:0000256" key="4">
    <source>
        <dbReference type="ARBA" id="ARBA00023136"/>
    </source>
</evidence>